<evidence type="ECO:0000313" key="1">
    <source>
        <dbReference type="EMBL" id="KLO19687.1"/>
    </source>
</evidence>
<dbReference type="AlphaFoldDB" id="A0A0H2S641"/>
<protein>
    <submittedName>
        <fullName evidence="1">Uncharacterized protein</fullName>
    </submittedName>
</protein>
<keyword evidence="2" id="KW-1185">Reference proteome</keyword>
<reference evidence="1 2" key="1">
    <citation type="submission" date="2015-04" db="EMBL/GenBank/DDBJ databases">
        <title>Complete genome sequence of Schizopora paradoxa KUC8140, a cosmopolitan wood degrader in East Asia.</title>
        <authorList>
            <consortium name="DOE Joint Genome Institute"/>
            <person name="Min B."/>
            <person name="Park H."/>
            <person name="Jang Y."/>
            <person name="Kim J.-J."/>
            <person name="Kim K.H."/>
            <person name="Pangilinan J."/>
            <person name="Lipzen A."/>
            <person name="Riley R."/>
            <person name="Grigoriev I.V."/>
            <person name="Spatafora J.W."/>
            <person name="Choi I.-G."/>
        </authorList>
    </citation>
    <scope>NUCLEOTIDE SEQUENCE [LARGE SCALE GENOMIC DNA]</scope>
    <source>
        <strain evidence="1 2">KUC8140</strain>
    </source>
</reference>
<dbReference type="InParanoid" id="A0A0H2S641"/>
<sequence>MNRARTSTAVVVSCNTGTRTKRQPLAVSSKRNGFSAVGKSRWTTCTSSRKKLHKKIKTGSTTTRKIRVEQRPSIASFPPRRIALLDFPR</sequence>
<gene>
    <name evidence="1" type="ORF">SCHPADRAFT_54472</name>
</gene>
<organism evidence="1 2">
    <name type="scientific">Schizopora paradoxa</name>
    <dbReference type="NCBI Taxonomy" id="27342"/>
    <lineage>
        <taxon>Eukaryota</taxon>
        <taxon>Fungi</taxon>
        <taxon>Dikarya</taxon>
        <taxon>Basidiomycota</taxon>
        <taxon>Agaricomycotina</taxon>
        <taxon>Agaricomycetes</taxon>
        <taxon>Hymenochaetales</taxon>
        <taxon>Schizoporaceae</taxon>
        <taxon>Schizopora</taxon>
    </lineage>
</organism>
<proteinExistence type="predicted"/>
<dbReference type="EMBL" id="KQ085885">
    <property type="protein sequence ID" value="KLO19687.1"/>
    <property type="molecule type" value="Genomic_DNA"/>
</dbReference>
<evidence type="ECO:0000313" key="2">
    <source>
        <dbReference type="Proteomes" id="UP000053477"/>
    </source>
</evidence>
<dbReference type="Proteomes" id="UP000053477">
    <property type="component" value="Unassembled WGS sequence"/>
</dbReference>
<accession>A0A0H2S641</accession>
<name>A0A0H2S641_9AGAM</name>